<evidence type="ECO:0000256" key="5">
    <source>
        <dbReference type="ARBA" id="ARBA00022989"/>
    </source>
</evidence>
<evidence type="ECO:0000256" key="1">
    <source>
        <dbReference type="ARBA" id="ARBA00004651"/>
    </source>
</evidence>
<dbReference type="AlphaFoldDB" id="A0A927MZ73"/>
<evidence type="ECO:0000313" key="10">
    <source>
        <dbReference type="Proteomes" id="UP000638648"/>
    </source>
</evidence>
<evidence type="ECO:0000256" key="2">
    <source>
        <dbReference type="ARBA" id="ARBA00022448"/>
    </source>
</evidence>
<evidence type="ECO:0000256" key="3">
    <source>
        <dbReference type="ARBA" id="ARBA00022475"/>
    </source>
</evidence>
<keyword evidence="2 7" id="KW-0813">Transport</keyword>
<dbReference type="Gene3D" id="1.10.3720.10">
    <property type="entry name" value="MetI-like"/>
    <property type="match status" value="1"/>
</dbReference>
<comment type="subcellular location">
    <subcellularLocation>
        <location evidence="1 7">Cell membrane</location>
        <topology evidence="1 7">Multi-pass membrane protein</topology>
    </subcellularLocation>
</comment>
<feature type="transmembrane region" description="Helical" evidence="7">
    <location>
        <begin position="228"/>
        <end position="247"/>
    </location>
</feature>
<gene>
    <name evidence="9" type="ORF">HEB94_005735</name>
</gene>
<proteinExistence type="inferred from homology"/>
<dbReference type="EMBL" id="JADBEM010000001">
    <property type="protein sequence ID" value="MBE1608887.1"/>
    <property type="molecule type" value="Genomic_DNA"/>
</dbReference>
<feature type="transmembrane region" description="Helical" evidence="7">
    <location>
        <begin position="172"/>
        <end position="192"/>
    </location>
</feature>
<keyword evidence="3" id="KW-1003">Cell membrane</keyword>
<dbReference type="GO" id="GO:0005886">
    <property type="term" value="C:plasma membrane"/>
    <property type="evidence" value="ECO:0007669"/>
    <property type="project" value="UniProtKB-SubCell"/>
</dbReference>
<evidence type="ECO:0000256" key="7">
    <source>
        <dbReference type="RuleBase" id="RU363032"/>
    </source>
</evidence>
<dbReference type="Pfam" id="PF00528">
    <property type="entry name" value="BPD_transp_1"/>
    <property type="match status" value="1"/>
</dbReference>
<comment type="caution">
    <text evidence="9">The sequence shown here is derived from an EMBL/GenBank/DDBJ whole genome shotgun (WGS) entry which is preliminary data.</text>
</comment>
<dbReference type="SUPFAM" id="SSF161098">
    <property type="entry name" value="MetI-like"/>
    <property type="match status" value="1"/>
</dbReference>
<dbReference type="CDD" id="cd06261">
    <property type="entry name" value="TM_PBP2"/>
    <property type="match status" value="1"/>
</dbReference>
<feature type="transmembrane region" description="Helical" evidence="7">
    <location>
        <begin position="96"/>
        <end position="116"/>
    </location>
</feature>
<dbReference type="Proteomes" id="UP000638648">
    <property type="component" value="Unassembled WGS sequence"/>
</dbReference>
<keyword evidence="4 7" id="KW-0812">Transmembrane</keyword>
<dbReference type="InterPro" id="IPR050366">
    <property type="entry name" value="BP-dependent_transpt_permease"/>
</dbReference>
<protein>
    <submittedName>
        <fullName evidence="9">Peptide/nickel transport system permease protein</fullName>
    </submittedName>
</protein>
<dbReference type="InterPro" id="IPR035906">
    <property type="entry name" value="MetI-like_sf"/>
</dbReference>
<dbReference type="PANTHER" id="PTHR43386">
    <property type="entry name" value="OLIGOPEPTIDE TRANSPORT SYSTEM PERMEASE PROTEIN APPC"/>
    <property type="match status" value="1"/>
</dbReference>
<evidence type="ECO:0000256" key="4">
    <source>
        <dbReference type="ARBA" id="ARBA00022692"/>
    </source>
</evidence>
<keyword evidence="10" id="KW-1185">Reference proteome</keyword>
<evidence type="ECO:0000313" key="9">
    <source>
        <dbReference type="EMBL" id="MBE1608887.1"/>
    </source>
</evidence>
<accession>A0A927MZ73</accession>
<name>A0A927MZ73_9ACTN</name>
<reference evidence="9" key="1">
    <citation type="submission" date="2020-10" db="EMBL/GenBank/DDBJ databases">
        <title>Sequencing the genomes of 1000 actinobacteria strains.</title>
        <authorList>
            <person name="Klenk H.-P."/>
        </authorList>
    </citation>
    <scope>NUCLEOTIDE SEQUENCE</scope>
    <source>
        <strain evidence="9">DSM 45354</strain>
    </source>
</reference>
<dbReference type="InterPro" id="IPR000515">
    <property type="entry name" value="MetI-like"/>
</dbReference>
<keyword evidence="5 7" id="KW-1133">Transmembrane helix</keyword>
<dbReference type="PANTHER" id="PTHR43386:SF1">
    <property type="entry name" value="D,D-DIPEPTIDE TRANSPORT SYSTEM PERMEASE PROTEIN DDPC-RELATED"/>
    <property type="match status" value="1"/>
</dbReference>
<evidence type="ECO:0000259" key="8">
    <source>
        <dbReference type="PROSITE" id="PS50928"/>
    </source>
</evidence>
<keyword evidence="6 7" id="KW-0472">Membrane</keyword>
<dbReference type="PROSITE" id="PS50928">
    <property type="entry name" value="ABC_TM1"/>
    <property type="match status" value="1"/>
</dbReference>
<feature type="domain" description="ABC transmembrane type-1" evidence="8">
    <location>
        <begin position="57"/>
        <end position="248"/>
    </location>
</feature>
<feature type="transmembrane region" description="Helical" evidence="7">
    <location>
        <begin position="61"/>
        <end position="84"/>
    </location>
</feature>
<dbReference type="GO" id="GO:0055085">
    <property type="term" value="P:transmembrane transport"/>
    <property type="evidence" value="ECO:0007669"/>
    <property type="project" value="InterPro"/>
</dbReference>
<organism evidence="9 10">
    <name type="scientific">Actinopolymorpha pittospori</name>
    <dbReference type="NCBI Taxonomy" id="648752"/>
    <lineage>
        <taxon>Bacteria</taxon>
        <taxon>Bacillati</taxon>
        <taxon>Actinomycetota</taxon>
        <taxon>Actinomycetes</taxon>
        <taxon>Propionibacteriales</taxon>
        <taxon>Actinopolymorphaceae</taxon>
        <taxon>Actinopolymorpha</taxon>
    </lineage>
</organism>
<evidence type="ECO:0000256" key="6">
    <source>
        <dbReference type="ARBA" id="ARBA00023136"/>
    </source>
</evidence>
<sequence length="261" mass="27510">MITAISGHGPYEFNESALNAAAGGIPAGPAGGISADHWFGVEPQKGRDTFARIVYGARVSMLIGISATAVTTVLGVTLGMLAGFFGGRVDQIISRIMDFLMAFPALIFMIAVLSAIPQGNRPMLLVIVLSIFSWTHTARVIRGQTMSLANREFVEAAHASGAGPLTITFKEILPNLSGTVIVMATLAVPRFIATEAGLSFLGVGVTPPTPSWGQMIATAVPWYSADPMFFAIPGMFLFLTVFSFTVLGDNLQQAWATGGRA</sequence>
<comment type="similarity">
    <text evidence="7">Belongs to the binding-protein-dependent transport system permease family.</text>
</comment>